<sequence>MLLLLFHILASAIASAAGGGPPVPEVPSPLSYFCTSTGEQRTFLPNSTFEANLAKLSVSFPANASASGGFVDGSIGAGPDTVYALALCRGDTAAANCTACLEAAFRNARDLCPYNKDVTVYQEQCQVRVSDLNILDLGANQPTSEAWDDTGDDVPDPIFFGWEWGPHGNGSIAFVVAGIVSAFLEETALLAAYNQRPRRFGTAALDSGEASPTFHSMAQCTPDLSATSCVTCLENIITQNTARIHQGRKGGRFLGVRCSFRYGSYFADGGEPMQIIMPTLPHGRQIKNWSKLTAAIAVVVSSLCFLFYSSFVLDGSDHVEKRSALENYTRKTNKKWICINRARLSGRWKGVSVQSFGCLTLSRYRWLPTTSQKKTNWVKVDSALFTRYSYSGYMAPEYAYEGFFSSKSDVFSFGVLLLEIAWLLWKEGKWHELVDTSLAVEKSASELIKCINIALLCVQENANDRPTMSDVTRMLDTEGTSLPQPKHPAYYNVEETNLQDAIDAGFELQSINGVTITTQEAR</sequence>
<keyword evidence="6" id="KW-1185">Reference proteome</keyword>
<reference evidence="5" key="1">
    <citation type="journal article" date="2018" name="DNA Res.">
        <title>Multiple hybrid de novo genome assembly of finger millet, an orphan allotetraploid crop.</title>
        <authorList>
            <person name="Hatakeyama M."/>
            <person name="Aluri S."/>
            <person name="Balachadran M.T."/>
            <person name="Sivarajan S.R."/>
            <person name="Patrignani A."/>
            <person name="Gruter S."/>
            <person name="Poveda L."/>
            <person name="Shimizu-Inatsugi R."/>
            <person name="Baeten J."/>
            <person name="Francoijs K.J."/>
            <person name="Nataraja K.N."/>
            <person name="Reddy Y.A.N."/>
            <person name="Phadnis S."/>
            <person name="Ravikumar R.L."/>
            <person name="Schlapbach R."/>
            <person name="Sreeman S.M."/>
            <person name="Shimizu K.K."/>
        </authorList>
    </citation>
    <scope>NUCLEOTIDE SEQUENCE</scope>
</reference>
<dbReference type="Gene3D" id="1.10.510.10">
    <property type="entry name" value="Transferase(Phosphotransferase) domain 1"/>
    <property type="match status" value="1"/>
</dbReference>
<feature type="domain" description="Gnk2-homologous" evidence="4">
    <location>
        <begin position="155"/>
        <end position="267"/>
    </location>
</feature>
<dbReference type="PROSITE" id="PS51473">
    <property type="entry name" value="GNK2"/>
    <property type="match status" value="2"/>
</dbReference>
<dbReference type="SUPFAM" id="SSF56112">
    <property type="entry name" value="Protein kinase-like (PK-like)"/>
    <property type="match status" value="1"/>
</dbReference>
<dbReference type="Pfam" id="PF01657">
    <property type="entry name" value="Stress-antifung"/>
    <property type="match status" value="2"/>
</dbReference>
<dbReference type="Pfam" id="PF07714">
    <property type="entry name" value="PK_Tyr_Ser-Thr"/>
    <property type="match status" value="1"/>
</dbReference>
<evidence type="ECO:0000256" key="2">
    <source>
        <dbReference type="ARBA" id="ARBA00022737"/>
    </source>
</evidence>
<evidence type="ECO:0000259" key="4">
    <source>
        <dbReference type="PROSITE" id="PS51473"/>
    </source>
</evidence>
<evidence type="ECO:0000313" key="5">
    <source>
        <dbReference type="EMBL" id="GJN18705.1"/>
    </source>
</evidence>
<dbReference type="InterPro" id="IPR001245">
    <property type="entry name" value="Ser-Thr/Tyr_kinase_cat_dom"/>
</dbReference>
<protein>
    <recommendedName>
        <fullName evidence="4">Gnk2-homologous domain-containing protein</fullName>
    </recommendedName>
</protein>
<organism evidence="5 6">
    <name type="scientific">Eleusine coracana subsp. coracana</name>
    <dbReference type="NCBI Taxonomy" id="191504"/>
    <lineage>
        <taxon>Eukaryota</taxon>
        <taxon>Viridiplantae</taxon>
        <taxon>Streptophyta</taxon>
        <taxon>Embryophyta</taxon>
        <taxon>Tracheophyta</taxon>
        <taxon>Spermatophyta</taxon>
        <taxon>Magnoliopsida</taxon>
        <taxon>Liliopsida</taxon>
        <taxon>Poales</taxon>
        <taxon>Poaceae</taxon>
        <taxon>PACMAD clade</taxon>
        <taxon>Chloridoideae</taxon>
        <taxon>Cynodonteae</taxon>
        <taxon>Eleusininae</taxon>
        <taxon>Eleusine</taxon>
    </lineage>
</organism>
<dbReference type="EMBL" id="BQKI01000073">
    <property type="protein sequence ID" value="GJN18705.1"/>
    <property type="molecule type" value="Genomic_DNA"/>
</dbReference>
<proteinExistence type="predicted"/>
<dbReference type="InterPro" id="IPR002902">
    <property type="entry name" value="GNK2"/>
</dbReference>
<accession>A0AAV5E860</accession>
<dbReference type="GO" id="GO:0004672">
    <property type="term" value="F:protein kinase activity"/>
    <property type="evidence" value="ECO:0007669"/>
    <property type="project" value="InterPro"/>
</dbReference>
<dbReference type="CDD" id="cd23509">
    <property type="entry name" value="Gnk2-like"/>
    <property type="match status" value="2"/>
</dbReference>
<keyword evidence="2" id="KW-0677">Repeat</keyword>
<feature type="chain" id="PRO_5043685962" description="Gnk2-homologous domain-containing protein" evidence="3">
    <location>
        <begin position="19"/>
        <end position="522"/>
    </location>
</feature>
<dbReference type="Proteomes" id="UP001054889">
    <property type="component" value="Unassembled WGS sequence"/>
</dbReference>
<feature type="signal peptide" evidence="3">
    <location>
        <begin position="1"/>
        <end position="18"/>
    </location>
</feature>
<dbReference type="Gene3D" id="3.30.430.20">
    <property type="entry name" value="Gnk2 domain, C-X8-C-X2-C motif"/>
    <property type="match status" value="2"/>
</dbReference>
<dbReference type="InterPro" id="IPR011009">
    <property type="entry name" value="Kinase-like_dom_sf"/>
</dbReference>
<name>A0AAV5E860_ELECO</name>
<reference evidence="5" key="2">
    <citation type="submission" date="2021-12" db="EMBL/GenBank/DDBJ databases">
        <title>Resequencing data analysis of finger millet.</title>
        <authorList>
            <person name="Hatakeyama M."/>
            <person name="Aluri S."/>
            <person name="Balachadran M.T."/>
            <person name="Sivarajan S.R."/>
            <person name="Poveda L."/>
            <person name="Shimizu-Inatsugi R."/>
            <person name="Schlapbach R."/>
            <person name="Sreeman S.M."/>
            <person name="Shimizu K.K."/>
        </authorList>
    </citation>
    <scope>NUCLEOTIDE SEQUENCE</scope>
</reference>
<comment type="caution">
    <text evidence="5">The sequence shown here is derived from an EMBL/GenBank/DDBJ whole genome shotgun (WGS) entry which is preliminary data.</text>
</comment>
<evidence type="ECO:0000256" key="1">
    <source>
        <dbReference type="ARBA" id="ARBA00022729"/>
    </source>
</evidence>
<evidence type="ECO:0000313" key="6">
    <source>
        <dbReference type="Proteomes" id="UP001054889"/>
    </source>
</evidence>
<dbReference type="AlphaFoldDB" id="A0AAV5E860"/>
<dbReference type="InterPro" id="IPR038408">
    <property type="entry name" value="GNK2_sf"/>
</dbReference>
<dbReference type="PANTHER" id="PTHR32099">
    <property type="entry name" value="CYSTEINE-RICH REPEAT SECRETORY PROTEIN"/>
    <property type="match status" value="1"/>
</dbReference>
<gene>
    <name evidence="5" type="primary">gb05896</name>
    <name evidence="5" type="ORF">PR202_gb05896</name>
</gene>
<dbReference type="PANTHER" id="PTHR32099:SF42">
    <property type="entry name" value="CYSTEINE-RICH RECEPTOR-LIKE PROTEIN KINASE 9-RELATED"/>
    <property type="match status" value="1"/>
</dbReference>
<feature type="domain" description="Gnk2-homologous" evidence="4">
    <location>
        <begin position="28"/>
        <end position="134"/>
    </location>
</feature>
<evidence type="ECO:0000256" key="3">
    <source>
        <dbReference type="SAM" id="SignalP"/>
    </source>
</evidence>
<keyword evidence="1 3" id="KW-0732">Signal</keyword>